<dbReference type="PANTHER" id="PTHR16514:SF3">
    <property type="entry name" value="LOW-DENSITY LIPOPROTEIN RECEPTOR CLASS A DOMAIN-CONTAINING PROTEIN 4-LIKE ISOFORM X1"/>
    <property type="match status" value="1"/>
</dbReference>
<keyword evidence="4 10" id="KW-0812">Transmembrane</keyword>
<feature type="region of interest" description="Disordered" evidence="9">
    <location>
        <begin position="74"/>
        <end position="130"/>
    </location>
</feature>
<dbReference type="PANTHER" id="PTHR16514">
    <property type="entry name" value="LOW DENSITY LIPOPROTEIN RECEPTOR CLASS A DOMAIN-CONTAINING 4A"/>
    <property type="match status" value="1"/>
</dbReference>
<name>A0A0A9XF73_LYGHE</name>
<feature type="compositionally biased region" description="Low complexity" evidence="9">
    <location>
        <begin position="77"/>
        <end position="89"/>
    </location>
</feature>
<evidence type="ECO:0000256" key="7">
    <source>
        <dbReference type="ARBA" id="ARBA00022989"/>
    </source>
</evidence>
<evidence type="ECO:0000256" key="4">
    <source>
        <dbReference type="ARBA" id="ARBA00022692"/>
    </source>
</evidence>
<dbReference type="EMBL" id="GBHO01024222">
    <property type="protein sequence ID" value="JAG19382.1"/>
    <property type="molecule type" value="Transcribed_RNA"/>
</dbReference>
<keyword evidence="7 10" id="KW-1133">Transmembrane helix</keyword>
<keyword evidence="5" id="KW-0734">Signal transduction inhibitor</keyword>
<evidence type="ECO:0000256" key="10">
    <source>
        <dbReference type="SAM" id="Phobius"/>
    </source>
</evidence>
<dbReference type="GO" id="GO:0009968">
    <property type="term" value="P:negative regulation of signal transduction"/>
    <property type="evidence" value="ECO:0007669"/>
    <property type="project" value="UniProtKB-KW"/>
</dbReference>
<evidence type="ECO:0000256" key="3">
    <source>
        <dbReference type="ARBA" id="ARBA00009908"/>
    </source>
</evidence>
<feature type="transmembrane region" description="Helical" evidence="10">
    <location>
        <begin position="26"/>
        <end position="43"/>
    </location>
</feature>
<evidence type="ECO:0000256" key="5">
    <source>
        <dbReference type="ARBA" id="ARBA00022700"/>
    </source>
</evidence>
<evidence type="ECO:0000256" key="9">
    <source>
        <dbReference type="SAM" id="MobiDB-lite"/>
    </source>
</evidence>
<proteinExistence type="inferred from homology"/>
<evidence type="ECO:0000256" key="6">
    <source>
        <dbReference type="ARBA" id="ARBA00022753"/>
    </source>
</evidence>
<reference evidence="11" key="1">
    <citation type="journal article" date="2014" name="PLoS ONE">
        <title>Transcriptome-Based Identification of ABC Transporters in the Western Tarnished Plant Bug Lygus hesperus.</title>
        <authorList>
            <person name="Hull J.J."/>
            <person name="Chaney K."/>
            <person name="Geib S.M."/>
            <person name="Fabrick J.A."/>
            <person name="Brent C.S."/>
            <person name="Walsh D."/>
            <person name="Lavine L.C."/>
        </authorList>
    </citation>
    <scope>NUCLEOTIDE SEQUENCE</scope>
</reference>
<evidence type="ECO:0000256" key="2">
    <source>
        <dbReference type="ARBA" id="ARBA00004190"/>
    </source>
</evidence>
<organism evidence="11">
    <name type="scientific">Lygus hesperus</name>
    <name type="common">Western plant bug</name>
    <dbReference type="NCBI Taxonomy" id="30085"/>
    <lineage>
        <taxon>Eukaryota</taxon>
        <taxon>Metazoa</taxon>
        <taxon>Ecdysozoa</taxon>
        <taxon>Arthropoda</taxon>
        <taxon>Hexapoda</taxon>
        <taxon>Insecta</taxon>
        <taxon>Pterygota</taxon>
        <taxon>Neoptera</taxon>
        <taxon>Paraneoptera</taxon>
        <taxon>Hemiptera</taxon>
        <taxon>Heteroptera</taxon>
        <taxon>Panheteroptera</taxon>
        <taxon>Cimicomorpha</taxon>
        <taxon>Miridae</taxon>
        <taxon>Mirini</taxon>
        <taxon>Lygus</taxon>
    </lineage>
</organism>
<evidence type="ECO:0000256" key="1">
    <source>
        <dbReference type="ARBA" id="ARBA00004146"/>
    </source>
</evidence>
<keyword evidence="8 10" id="KW-0472">Membrane</keyword>
<dbReference type="InterPro" id="IPR043445">
    <property type="entry name" value="TMEPAI/LRAD4"/>
</dbReference>
<dbReference type="GO" id="GO:0070412">
    <property type="term" value="F:R-SMAD binding"/>
    <property type="evidence" value="ECO:0007669"/>
    <property type="project" value="InterPro"/>
</dbReference>
<comment type="similarity">
    <text evidence="3">Belongs to the PMEPA1 family.</text>
</comment>
<evidence type="ECO:0000256" key="8">
    <source>
        <dbReference type="ARBA" id="ARBA00023136"/>
    </source>
</evidence>
<protein>
    <submittedName>
        <fullName evidence="11">Uncharacterized protein</fullName>
    </submittedName>
</protein>
<gene>
    <name evidence="11" type="ORF">CM83_35940</name>
</gene>
<feature type="compositionally biased region" description="Low complexity" evidence="9">
    <location>
        <begin position="100"/>
        <end position="111"/>
    </location>
</feature>
<keyword evidence="6" id="KW-0967">Endosome</keyword>
<dbReference type="GO" id="GO:0000139">
    <property type="term" value="C:Golgi membrane"/>
    <property type="evidence" value="ECO:0007669"/>
    <property type="project" value="TreeGrafter"/>
</dbReference>
<dbReference type="GO" id="GO:0031901">
    <property type="term" value="C:early endosome membrane"/>
    <property type="evidence" value="ECO:0007669"/>
    <property type="project" value="UniProtKB-SubCell"/>
</dbReference>
<feature type="region of interest" description="Disordered" evidence="9">
    <location>
        <begin position="242"/>
        <end position="261"/>
    </location>
</feature>
<reference evidence="11" key="2">
    <citation type="submission" date="2014-07" db="EMBL/GenBank/DDBJ databases">
        <authorList>
            <person name="Hull J."/>
        </authorList>
    </citation>
    <scope>NUCLEOTIDE SEQUENCE</scope>
</reference>
<evidence type="ECO:0000313" key="11">
    <source>
        <dbReference type="EMBL" id="JAG19382.1"/>
    </source>
</evidence>
<accession>A0A0A9XF73</accession>
<sequence length="261" mass="28581">MDKGLEEVQGRSTQCKDVSPYNSNNSFVGAVFGYIFVCFLMCFDDRGKIFASGYAKKYLPGVFLVRDVMNKSPGPISVNSPSTKRSSSSNGRCVVDDEPPGLSSSSRSPLKSPKKQMLAVPGGGGGLGAERDRQVRLHSVTTDLALDLPPSIPLPDGEEIPYGSSTRLHIRDTDQESEIYQKCIRAPPNRTVFEGEALPPYRASPVPQDWHHLHQHRYPPVQVPPVSVPRSRQRLSALTMVPCLTDSRTPKPSGSPPRDVL</sequence>
<comment type="subcellular location">
    <subcellularLocation>
        <location evidence="1">Early endosome membrane</location>
    </subcellularLocation>
    <subcellularLocation>
        <location evidence="2">Endosome membrane</location>
        <topology evidence="2">Single-pass membrane protein</topology>
    </subcellularLocation>
</comment>
<dbReference type="AlphaFoldDB" id="A0A0A9XF73"/>